<evidence type="ECO:0000313" key="1">
    <source>
        <dbReference type="EMBL" id="SHO67166.1"/>
    </source>
</evidence>
<dbReference type="AlphaFoldDB" id="A0A1M7ZR89"/>
<gene>
    <name evidence="1" type="ORF">SAMN02745172_03839</name>
</gene>
<dbReference type="Proteomes" id="UP000186406">
    <property type="component" value="Unassembled WGS sequence"/>
</dbReference>
<organism evidence="1 2">
    <name type="scientific">Pseudoxanthobacter soli DSM 19599</name>
    <dbReference type="NCBI Taxonomy" id="1123029"/>
    <lineage>
        <taxon>Bacteria</taxon>
        <taxon>Pseudomonadati</taxon>
        <taxon>Pseudomonadota</taxon>
        <taxon>Alphaproteobacteria</taxon>
        <taxon>Hyphomicrobiales</taxon>
        <taxon>Segnochrobactraceae</taxon>
        <taxon>Pseudoxanthobacter</taxon>
    </lineage>
</organism>
<dbReference type="STRING" id="1123029.SAMN02745172_03839"/>
<accession>A0A1M7ZR89</accession>
<protein>
    <submittedName>
        <fullName evidence="1">Uncharacterized protein</fullName>
    </submittedName>
</protein>
<dbReference type="EMBL" id="FRXO01000011">
    <property type="protein sequence ID" value="SHO67166.1"/>
    <property type="molecule type" value="Genomic_DNA"/>
</dbReference>
<sequence length="630" mass="68072">MATSAAALKQHLDRVQTKATSLNWQDQMTVLATPEPSLQTELGPLTTKLEKASTLQCAAAMALEFKGNPLYQSQLRTVRGDLNVATINSGNGGAESLFALGQAITALSTAVTNTGKAELEKKPPPSPLVLVLDAVLAQSLLAVPYAGPFLSAAAQNAGTLLGAAASTAFQSIANYAMTAPTSDKSTLATVLGGTTITSDVGSGMVSGVAKGLSSGLSKNVPQVGGYNGAVSFFYGMWQKRQERIKNEDIDKIVANGGLDQVVSVVKIMNTQTQNQVATNKIYDRLFSSVKPEVEEKKLESLLNKKSDTIKEYYQKVPETLDAYRKYVLALMYASIVDSLRDEITALQNEIQRLALAKKVSAPVFATSGHEMAAVLVMGYYFYRYMKMNPTHSGPLTAIMTKYYPNWVAPTVGTTPSTLATMMPTLNVESQTIAKTFQNTQQFKSVIEAPSWYNSSSPVISEAIETAGSSAARYFGLLKSSLSNTLAKNLRRGEANTPEIGDIVRLVAVCSLIVNEVLAAVARKKSISYQDSWIDTLVDLKFVNKYSKWFGQISEDKKKEVTGHGSNVASNFRLRFPGSLPSDSERTMVYMFASIVVLNVDLGKIVTGTQDWSKVKDNLYQLIGLINSAEL</sequence>
<name>A0A1M7ZR89_9HYPH</name>
<dbReference type="OrthoDB" id="9940310at2"/>
<proteinExistence type="predicted"/>
<keyword evidence="2" id="KW-1185">Reference proteome</keyword>
<dbReference type="RefSeq" id="WP_139282608.1">
    <property type="nucleotide sequence ID" value="NZ_FRXO01000011.1"/>
</dbReference>
<evidence type="ECO:0000313" key="2">
    <source>
        <dbReference type="Proteomes" id="UP000186406"/>
    </source>
</evidence>
<reference evidence="1 2" key="1">
    <citation type="submission" date="2016-12" db="EMBL/GenBank/DDBJ databases">
        <authorList>
            <person name="Song W.-J."/>
            <person name="Kurnit D.M."/>
        </authorList>
    </citation>
    <scope>NUCLEOTIDE SEQUENCE [LARGE SCALE GENOMIC DNA]</scope>
    <source>
        <strain evidence="1 2">DSM 19599</strain>
    </source>
</reference>